<comment type="caution">
    <text evidence="2">The sequence shown here is derived from an EMBL/GenBank/DDBJ whole genome shotgun (WGS) entry which is preliminary data.</text>
</comment>
<dbReference type="InterPro" id="IPR001810">
    <property type="entry name" value="F-box_dom"/>
</dbReference>
<dbReference type="PROSITE" id="PS50181">
    <property type="entry name" value="FBOX"/>
    <property type="match status" value="1"/>
</dbReference>
<evidence type="ECO:0000313" key="2">
    <source>
        <dbReference type="EMBL" id="THH14211.1"/>
    </source>
</evidence>
<dbReference type="Proteomes" id="UP000310158">
    <property type="component" value="Unassembled WGS sequence"/>
</dbReference>
<evidence type="ECO:0000259" key="1">
    <source>
        <dbReference type="PROSITE" id="PS50181"/>
    </source>
</evidence>
<dbReference type="SMART" id="SM00256">
    <property type="entry name" value="FBOX"/>
    <property type="match status" value="1"/>
</dbReference>
<dbReference type="SUPFAM" id="SSF81383">
    <property type="entry name" value="F-box domain"/>
    <property type="match status" value="1"/>
</dbReference>
<reference evidence="2 3" key="1">
    <citation type="submission" date="2019-02" db="EMBL/GenBank/DDBJ databases">
        <title>Genome sequencing of the rare red list fungi Bondarzewia mesenterica.</title>
        <authorList>
            <person name="Buettner E."/>
            <person name="Kellner H."/>
        </authorList>
    </citation>
    <scope>NUCLEOTIDE SEQUENCE [LARGE SCALE GENOMIC DNA]</scope>
    <source>
        <strain evidence="2 3">DSM 108281</strain>
    </source>
</reference>
<sequence>MTTTTNPRSFTDLPSDILFVVFLSVSVSDILALKQTCRVLHTLGSSDYLWHQILKSIDLPLDIPHSLDPCELPGPEIQAIVVRALRLEDNWKRPTSLITKYAPIIYGDTNNAVVDGMELLREDGGLSLLWCLKDVDDIYRAASFDIFAHYKRFAVALQKGNSRATLAITTDDAHQGVLQIYDIPLIDRSESDFVHHSTPQLRRIVQRPLKARGIIHEVSIHEDVVAAMFVDLNADFPGHSYQILLVNARSGVQILLHPKFEEPFLRLSIKLCYDHIALVGGLFKEVIVRIFQLPPTLTCRLDVAQSSGRGPSFEKGGNVIEDMGECTEHIIEHIPNVPDFFISDGLNGAPESLPESLSFLFFTPLIDDRRPNVGELVRLSLDTNREQDSCTRKRLFPVPKACSVKLVCVGSTGRRAIWIEQNWDSDRFRLMKAHFPNGETESFTVNVLIPPNPSLPFSPEMCSTLAFDEATGRLCVGLITGDLWLLDFNRW</sequence>
<gene>
    <name evidence="2" type="ORF">EW146_g6093</name>
</gene>
<dbReference type="Gene3D" id="1.20.1280.50">
    <property type="match status" value="1"/>
</dbReference>
<name>A0A4S4LRM8_9AGAM</name>
<dbReference type="Pfam" id="PF12937">
    <property type="entry name" value="F-box-like"/>
    <property type="match status" value="1"/>
</dbReference>
<accession>A0A4S4LRM8</accession>
<feature type="domain" description="F-box" evidence="1">
    <location>
        <begin position="7"/>
        <end position="53"/>
    </location>
</feature>
<organism evidence="2 3">
    <name type="scientific">Bondarzewia mesenterica</name>
    <dbReference type="NCBI Taxonomy" id="1095465"/>
    <lineage>
        <taxon>Eukaryota</taxon>
        <taxon>Fungi</taxon>
        <taxon>Dikarya</taxon>
        <taxon>Basidiomycota</taxon>
        <taxon>Agaricomycotina</taxon>
        <taxon>Agaricomycetes</taxon>
        <taxon>Russulales</taxon>
        <taxon>Bondarzewiaceae</taxon>
        <taxon>Bondarzewia</taxon>
    </lineage>
</organism>
<protein>
    <recommendedName>
        <fullName evidence="1">F-box domain-containing protein</fullName>
    </recommendedName>
</protein>
<dbReference type="InterPro" id="IPR036047">
    <property type="entry name" value="F-box-like_dom_sf"/>
</dbReference>
<keyword evidence="3" id="KW-1185">Reference proteome</keyword>
<dbReference type="OrthoDB" id="424465at2759"/>
<dbReference type="AlphaFoldDB" id="A0A4S4LRM8"/>
<evidence type="ECO:0000313" key="3">
    <source>
        <dbReference type="Proteomes" id="UP000310158"/>
    </source>
</evidence>
<dbReference type="EMBL" id="SGPL01000293">
    <property type="protein sequence ID" value="THH14211.1"/>
    <property type="molecule type" value="Genomic_DNA"/>
</dbReference>
<proteinExistence type="predicted"/>